<evidence type="ECO:0000313" key="5">
    <source>
        <dbReference type="Proteomes" id="UP000275076"/>
    </source>
</evidence>
<name>A0A428MUZ5_9BACI</name>
<gene>
    <name evidence="4" type="ORF">D7Z54_28430</name>
</gene>
<dbReference type="EMBL" id="RBVX01000046">
    <property type="protein sequence ID" value="RSL29951.1"/>
    <property type="molecule type" value="Genomic_DNA"/>
</dbReference>
<dbReference type="AlphaFoldDB" id="A0A428MUZ5"/>
<dbReference type="SUPFAM" id="SSF53271">
    <property type="entry name" value="PRTase-like"/>
    <property type="match status" value="1"/>
</dbReference>
<organism evidence="4 5">
    <name type="scientific">Salibacterium salarium</name>
    <dbReference type="NCBI Taxonomy" id="284579"/>
    <lineage>
        <taxon>Bacteria</taxon>
        <taxon>Bacillati</taxon>
        <taxon>Bacillota</taxon>
        <taxon>Bacilli</taxon>
        <taxon>Bacillales</taxon>
        <taxon>Bacillaceae</taxon>
    </lineage>
</organism>
<dbReference type="PANTHER" id="PTHR47505:SF1">
    <property type="entry name" value="DNA UTILIZATION PROTEIN YHGH"/>
    <property type="match status" value="1"/>
</dbReference>
<accession>A0A428MUZ5</accession>
<keyword evidence="5" id="KW-1185">Reference proteome</keyword>
<evidence type="ECO:0000259" key="3">
    <source>
        <dbReference type="Pfam" id="PF18912"/>
    </source>
</evidence>
<protein>
    <submittedName>
        <fullName evidence="4">ComF family protein</fullName>
    </submittedName>
</protein>
<dbReference type="InterPro" id="IPR051910">
    <property type="entry name" value="ComF/GntX_DNA_util-trans"/>
</dbReference>
<dbReference type="Gene3D" id="3.40.50.2020">
    <property type="match status" value="1"/>
</dbReference>
<dbReference type="PANTHER" id="PTHR47505">
    <property type="entry name" value="DNA UTILIZATION PROTEIN YHGH"/>
    <property type="match status" value="1"/>
</dbReference>
<evidence type="ECO:0000259" key="2">
    <source>
        <dbReference type="Pfam" id="PF00156"/>
    </source>
</evidence>
<dbReference type="CDD" id="cd06223">
    <property type="entry name" value="PRTases_typeI"/>
    <property type="match status" value="1"/>
</dbReference>
<dbReference type="Pfam" id="PF18912">
    <property type="entry name" value="DZR_2"/>
    <property type="match status" value="1"/>
</dbReference>
<evidence type="ECO:0000256" key="1">
    <source>
        <dbReference type="ARBA" id="ARBA00008007"/>
    </source>
</evidence>
<evidence type="ECO:0000313" key="4">
    <source>
        <dbReference type="EMBL" id="RSL29951.1"/>
    </source>
</evidence>
<feature type="domain" description="Double zinc ribbon" evidence="3">
    <location>
        <begin position="5"/>
        <end position="63"/>
    </location>
</feature>
<dbReference type="InterPro" id="IPR000836">
    <property type="entry name" value="PRTase_dom"/>
</dbReference>
<dbReference type="OrthoDB" id="9779910at2"/>
<dbReference type="InterPro" id="IPR029057">
    <property type="entry name" value="PRTase-like"/>
</dbReference>
<comment type="similarity">
    <text evidence="1">Belongs to the ComF/GntX family.</text>
</comment>
<feature type="domain" description="Phosphoribosyltransferase" evidence="2">
    <location>
        <begin position="169"/>
        <end position="244"/>
    </location>
</feature>
<proteinExistence type="inferred from homology"/>
<comment type="caution">
    <text evidence="4">The sequence shown here is derived from an EMBL/GenBank/DDBJ whole genome shotgun (WGS) entry which is preliminary data.</text>
</comment>
<dbReference type="Pfam" id="PF00156">
    <property type="entry name" value="Pribosyltran"/>
    <property type="match status" value="1"/>
</dbReference>
<sequence length="245" mass="27558">MLMSNCLYCGDSTEALSSWTTLFSSSAPTLCSTCENGLTPITGTVCSICGRPRIAETICEDCKRWEASSQWKGLLERNYSLYVYNERMKDMIARWKYRGDAVIGQAFYRQIHTAYVTHCEGCTPVPIPLSRERLEERGFNQAEMLASSIGAPLSFREKLRQHSTPTVQHALLRPAHVDKQSKKSRQQRISSEIHPFQFNKKTSIKGKDIVILDDIYTTGSTLRKAAEVLKTHGAEKICSITLARG</sequence>
<dbReference type="InterPro" id="IPR044005">
    <property type="entry name" value="DZR_2"/>
</dbReference>
<dbReference type="Proteomes" id="UP000275076">
    <property type="component" value="Unassembled WGS sequence"/>
</dbReference>
<reference evidence="4 5" key="1">
    <citation type="submission" date="2018-10" db="EMBL/GenBank/DDBJ databases">
        <title>Draft genome sequence of Bacillus salarius IM0101, isolated from a hypersaline soil in Inner Mongolia, China.</title>
        <authorList>
            <person name="Yamprayoonswat W."/>
            <person name="Boonvisut S."/>
            <person name="Jumpathong W."/>
            <person name="Sittihan S."/>
            <person name="Ruangsuj P."/>
            <person name="Wanthongcharoen S."/>
            <person name="Thongpramul N."/>
            <person name="Pimmason S."/>
            <person name="Yu B."/>
            <person name="Yasawong M."/>
        </authorList>
    </citation>
    <scope>NUCLEOTIDE SEQUENCE [LARGE SCALE GENOMIC DNA]</scope>
    <source>
        <strain evidence="4 5">IM0101</strain>
    </source>
</reference>